<comment type="caution">
    <text evidence="2">The sequence shown here is derived from an EMBL/GenBank/DDBJ whole genome shotgun (WGS) entry which is preliminary data.</text>
</comment>
<evidence type="ECO:0000259" key="1">
    <source>
        <dbReference type="PROSITE" id="PS50041"/>
    </source>
</evidence>
<dbReference type="CDD" id="cd00037">
    <property type="entry name" value="CLECT"/>
    <property type="match status" value="1"/>
</dbReference>
<dbReference type="InterPro" id="IPR001304">
    <property type="entry name" value="C-type_lectin-like"/>
</dbReference>
<dbReference type="Pfam" id="PF00059">
    <property type="entry name" value="Lectin_C"/>
    <property type="match status" value="1"/>
</dbReference>
<dbReference type="PROSITE" id="PS50041">
    <property type="entry name" value="C_TYPE_LECTIN_2"/>
    <property type="match status" value="1"/>
</dbReference>
<sequence length="215" mass="23946">QLIYIIAAVDSSTFINGGVQYFKDNGGIIAATDADPVNYNLNELATPGYLNVVFDGHNDLQMLCDANCYCPGGFYPYSTDDEMRNTADRGCFQTTYKTAAYELAKDQCEEIGSIVSTVHDDGMENHLNAFLSEQVGPKKPHWIGYEYNGEEWEWIDSSTSPYTKWGSDEPNLKTGRCAYSQQTTGFNTAWFAGDCSSDKYFICELAPCSISKYCD</sequence>
<accession>A0AAV5V019</accession>
<keyword evidence="3" id="KW-1185">Reference proteome</keyword>
<dbReference type="InterPro" id="IPR016187">
    <property type="entry name" value="CTDL_fold"/>
</dbReference>
<dbReference type="AlphaFoldDB" id="A0AAV5V019"/>
<evidence type="ECO:0000313" key="3">
    <source>
        <dbReference type="Proteomes" id="UP001432322"/>
    </source>
</evidence>
<name>A0AAV5V019_9BILA</name>
<reference evidence="2" key="1">
    <citation type="submission" date="2023-10" db="EMBL/GenBank/DDBJ databases">
        <title>Genome assembly of Pristionchus species.</title>
        <authorList>
            <person name="Yoshida K."/>
            <person name="Sommer R.J."/>
        </authorList>
    </citation>
    <scope>NUCLEOTIDE SEQUENCE</scope>
    <source>
        <strain evidence="2">RS5133</strain>
    </source>
</reference>
<organism evidence="2 3">
    <name type="scientific">Pristionchus fissidentatus</name>
    <dbReference type="NCBI Taxonomy" id="1538716"/>
    <lineage>
        <taxon>Eukaryota</taxon>
        <taxon>Metazoa</taxon>
        <taxon>Ecdysozoa</taxon>
        <taxon>Nematoda</taxon>
        <taxon>Chromadorea</taxon>
        <taxon>Rhabditida</taxon>
        <taxon>Rhabditina</taxon>
        <taxon>Diplogasteromorpha</taxon>
        <taxon>Diplogasteroidea</taxon>
        <taxon>Neodiplogasteridae</taxon>
        <taxon>Pristionchus</taxon>
    </lineage>
</organism>
<dbReference type="InterPro" id="IPR016186">
    <property type="entry name" value="C-type_lectin-like/link_sf"/>
</dbReference>
<dbReference type="SUPFAM" id="SSF56436">
    <property type="entry name" value="C-type lectin-like"/>
    <property type="match status" value="1"/>
</dbReference>
<dbReference type="PANTHER" id="PTHR31024">
    <property type="entry name" value="C-TYPE LECTIN"/>
    <property type="match status" value="1"/>
</dbReference>
<proteinExistence type="predicted"/>
<dbReference type="Gene3D" id="3.10.100.10">
    <property type="entry name" value="Mannose-Binding Protein A, subunit A"/>
    <property type="match status" value="1"/>
</dbReference>
<dbReference type="EMBL" id="BTSY01000001">
    <property type="protein sequence ID" value="GMT11160.1"/>
    <property type="molecule type" value="Genomic_DNA"/>
</dbReference>
<feature type="domain" description="C-type lectin" evidence="1">
    <location>
        <begin position="87"/>
        <end position="204"/>
    </location>
</feature>
<dbReference type="Proteomes" id="UP001432322">
    <property type="component" value="Unassembled WGS sequence"/>
</dbReference>
<feature type="non-terminal residue" evidence="2">
    <location>
        <position position="1"/>
    </location>
</feature>
<evidence type="ECO:0000313" key="2">
    <source>
        <dbReference type="EMBL" id="GMT11160.1"/>
    </source>
</evidence>
<gene>
    <name evidence="2" type="ORF">PFISCL1PPCAC_2457</name>
</gene>
<protein>
    <recommendedName>
        <fullName evidence="1">C-type lectin domain-containing protein</fullName>
    </recommendedName>
</protein>
<dbReference type="PANTHER" id="PTHR31024:SF3">
    <property type="entry name" value="C-TYPE LECTIN-RELATED"/>
    <property type="match status" value="1"/>
</dbReference>
<dbReference type="SMART" id="SM00034">
    <property type="entry name" value="CLECT"/>
    <property type="match status" value="1"/>
</dbReference>